<dbReference type="InterPro" id="IPR027417">
    <property type="entry name" value="P-loop_NTPase"/>
</dbReference>
<gene>
    <name evidence="1" type="ORF">H0A36_23665</name>
</gene>
<organism evidence="1 2">
    <name type="scientific">Spartinivicinus marinus</name>
    <dbReference type="NCBI Taxonomy" id="2994442"/>
    <lineage>
        <taxon>Bacteria</taxon>
        <taxon>Pseudomonadati</taxon>
        <taxon>Pseudomonadota</taxon>
        <taxon>Gammaproteobacteria</taxon>
        <taxon>Oceanospirillales</taxon>
        <taxon>Zooshikellaceae</taxon>
        <taxon>Spartinivicinus</taxon>
    </lineage>
</organism>
<dbReference type="EMBL" id="JACCKB010000057">
    <property type="protein sequence ID" value="NYZ69022.1"/>
    <property type="molecule type" value="Genomic_DNA"/>
</dbReference>
<proteinExistence type="predicted"/>
<dbReference type="InterPro" id="IPR048444">
    <property type="entry name" value="DNMK"/>
</dbReference>
<accession>A0A853IB12</accession>
<sequence>MLIGITGETQSGKNYFADLLQEQLPEYNRYDLSSCINKVINEHFWKDLNPDQFKDIEVFTYPNKVREIIESLERVTGNKISKFNLITTFIRTFQAYRVNEKIDENGFRQPPIYKISPRRACQIFGAEVRGYLDAEFWLKPLKKMTDTIVTDVKTDKEAEYIRGRGGIMISIVRRNNLSIENFVLGQEVSQHLINQTVLYHADSVLMLKASQIANNLAKGSQYIC</sequence>
<reference evidence="1 2" key="1">
    <citation type="submission" date="2020-07" db="EMBL/GenBank/DDBJ databases">
        <title>Endozoicomonas sp. nov., isolated from sediment.</title>
        <authorList>
            <person name="Gu T."/>
        </authorList>
    </citation>
    <scope>NUCLEOTIDE SEQUENCE [LARGE SCALE GENOMIC DNA]</scope>
    <source>
        <strain evidence="1 2">SM1973</strain>
    </source>
</reference>
<dbReference type="Proteomes" id="UP000569732">
    <property type="component" value="Unassembled WGS sequence"/>
</dbReference>
<evidence type="ECO:0000313" key="1">
    <source>
        <dbReference type="EMBL" id="NYZ69022.1"/>
    </source>
</evidence>
<keyword evidence="2" id="KW-1185">Reference proteome</keyword>
<evidence type="ECO:0008006" key="3">
    <source>
        <dbReference type="Google" id="ProtNLM"/>
    </source>
</evidence>
<dbReference type="Pfam" id="PF21448">
    <property type="entry name" value="DNMK"/>
    <property type="match status" value="1"/>
</dbReference>
<dbReference type="Gene3D" id="3.40.50.300">
    <property type="entry name" value="P-loop containing nucleotide triphosphate hydrolases"/>
    <property type="match status" value="1"/>
</dbReference>
<name>A0A853IB12_9GAMM</name>
<evidence type="ECO:0000313" key="2">
    <source>
        <dbReference type="Proteomes" id="UP000569732"/>
    </source>
</evidence>
<dbReference type="InterPro" id="IPR023191">
    <property type="entry name" value="DNMP_kinase_N"/>
</dbReference>
<dbReference type="AlphaFoldDB" id="A0A853IB12"/>
<dbReference type="Gene3D" id="1.10.238.70">
    <property type="match status" value="1"/>
</dbReference>
<protein>
    <recommendedName>
        <fullName evidence="3">Deoxynucleotide monophosphate kinase</fullName>
    </recommendedName>
</protein>
<dbReference type="RefSeq" id="WP_180571021.1">
    <property type="nucleotide sequence ID" value="NZ_JACCKB010000057.1"/>
</dbReference>
<comment type="caution">
    <text evidence="1">The sequence shown here is derived from an EMBL/GenBank/DDBJ whole genome shotgun (WGS) entry which is preliminary data.</text>
</comment>